<name>A0A9X0W7U0_9GAMM</name>
<reference evidence="3 4" key="1">
    <citation type="journal article" date="2020" name="Microorganisms">
        <title>Osmotic Adaptation and Compatible Solute Biosynthesis of Phototrophic Bacteria as Revealed from Genome Analyses.</title>
        <authorList>
            <person name="Imhoff J.F."/>
            <person name="Rahn T."/>
            <person name="Kunzel S."/>
            <person name="Keller A."/>
            <person name="Neulinger S.C."/>
        </authorList>
    </citation>
    <scope>NUCLEOTIDE SEQUENCE [LARGE SCALE GENOMIC DNA]</scope>
    <source>
        <strain evidence="3 4">DSM 25653</strain>
    </source>
</reference>
<keyword evidence="4" id="KW-1185">Reference proteome</keyword>
<dbReference type="EMBL" id="NRRY01000011">
    <property type="protein sequence ID" value="MBK1618550.1"/>
    <property type="molecule type" value="Genomic_DNA"/>
</dbReference>
<feature type="domain" description="Glycosyltransferase subfamily 4-like N-terminal" evidence="2">
    <location>
        <begin position="18"/>
        <end position="191"/>
    </location>
</feature>
<dbReference type="Pfam" id="PF00534">
    <property type="entry name" value="Glycos_transf_1"/>
    <property type="match status" value="1"/>
</dbReference>
<dbReference type="InterPro" id="IPR050194">
    <property type="entry name" value="Glycosyltransferase_grp1"/>
</dbReference>
<protein>
    <submittedName>
        <fullName evidence="3">Glycosyl transferase family 1</fullName>
    </submittedName>
</protein>
<dbReference type="Pfam" id="PF13439">
    <property type="entry name" value="Glyco_transf_4"/>
    <property type="match status" value="1"/>
</dbReference>
<evidence type="ECO:0000313" key="4">
    <source>
        <dbReference type="Proteomes" id="UP001138768"/>
    </source>
</evidence>
<comment type="caution">
    <text evidence="3">The sequence shown here is derived from an EMBL/GenBank/DDBJ whole genome shotgun (WGS) entry which is preliminary data.</text>
</comment>
<dbReference type="Proteomes" id="UP001138768">
    <property type="component" value="Unassembled WGS sequence"/>
</dbReference>
<dbReference type="InterPro" id="IPR028098">
    <property type="entry name" value="Glyco_trans_4-like_N"/>
</dbReference>
<feature type="domain" description="Glycosyl transferase family 1" evidence="1">
    <location>
        <begin position="196"/>
        <end position="346"/>
    </location>
</feature>
<dbReference type="PANTHER" id="PTHR45947">
    <property type="entry name" value="SULFOQUINOVOSYL TRANSFERASE SQD2"/>
    <property type="match status" value="1"/>
</dbReference>
<accession>A0A9X0W7U0</accession>
<dbReference type="GO" id="GO:0016757">
    <property type="term" value="F:glycosyltransferase activity"/>
    <property type="evidence" value="ECO:0007669"/>
    <property type="project" value="InterPro"/>
</dbReference>
<dbReference type="AlphaFoldDB" id="A0A9X0W7U0"/>
<dbReference type="RefSeq" id="WP_200242351.1">
    <property type="nucleotide sequence ID" value="NZ_NRRY01000011.1"/>
</dbReference>
<dbReference type="Gene3D" id="3.40.50.2000">
    <property type="entry name" value="Glycogen Phosphorylase B"/>
    <property type="match status" value="2"/>
</dbReference>
<sequence>MHKVEKGLVLYDFVAVQGGAEKLTYTLLAHFPNADFCAAFINDDVAAALQCSVRRCFDLGAESNIPLWRILKVMWAFEHPQVTLEDYDWCLFSGVYAPFAVRRRAGRKKNLLYCHTPPRFCFDLREHYMRQIPWFARPVLALLIAVVKRKYKRALRQMDIVIANSENVRQRLHRYFSQEAVVVHPPVDTERFRWLSDGDYYLSLARLEDFKRVNVVVQAFRAMPERRLIVTSGGSELEPLKRLAAGCSNIQFTGWVSEEALCELVGHARAAVYVPMDEDFGMSPVEAMAAGKPVIGVAEGGLLETIVHGETGLLVEGALSVEGLCDAIEQLEALGPTRMRAACEARASLFSKERFVLQMKEILAAC</sequence>
<dbReference type="SUPFAM" id="SSF53756">
    <property type="entry name" value="UDP-Glycosyltransferase/glycogen phosphorylase"/>
    <property type="match status" value="1"/>
</dbReference>
<evidence type="ECO:0000259" key="2">
    <source>
        <dbReference type="Pfam" id="PF13439"/>
    </source>
</evidence>
<evidence type="ECO:0000259" key="1">
    <source>
        <dbReference type="Pfam" id="PF00534"/>
    </source>
</evidence>
<evidence type="ECO:0000313" key="3">
    <source>
        <dbReference type="EMBL" id="MBK1618550.1"/>
    </source>
</evidence>
<dbReference type="PANTHER" id="PTHR45947:SF3">
    <property type="entry name" value="SULFOQUINOVOSYL TRANSFERASE SQD2"/>
    <property type="match status" value="1"/>
</dbReference>
<keyword evidence="3" id="KW-0808">Transferase</keyword>
<proteinExistence type="predicted"/>
<gene>
    <name evidence="3" type="ORF">CKO42_08885</name>
</gene>
<dbReference type="InterPro" id="IPR001296">
    <property type="entry name" value="Glyco_trans_1"/>
</dbReference>
<organism evidence="3 4">
    <name type="scientific">Lamprobacter modestohalophilus</name>
    <dbReference type="NCBI Taxonomy" id="1064514"/>
    <lineage>
        <taxon>Bacteria</taxon>
        <taxon>Pseudomonadati</taxon>
        <taxon>Pseudomonadota</taxon>
        <taxon>Gammaproteobacteria</taxon>
        <taxon>Chromatiales</taxon>
        <taxon>Chromatiaceae</taxon>
        <taxon>Lamprobacter</taxon>
    </lineage>
</organism>